<dbReference type="AlphaFoldDB" id="A0A834WD11"/>
<sequence length="96" mass="10804">MGHSTVIVDRTDVSAHLISDNLINGLFLLAFFLQLDKYDGKAFGEVNEEPVKKTTVSKQTAKKGAKSADNSKKRKKLKEPPTQRRKMKKVMTVRSK</sequence>
<comment type="caution">
    <text evidence="2">The sequence shown here is derived from an EMBL/GenBank/DDBJ whole genome shotgun (WGS) entry which is preliminary data.</text>
</comment>
<accession>A0A834WD11</accession>
<feature type="compositionally biased region" description="Basic residues" evidence="1">
    <location>
        <begin position="72"/>
        <end position="96"/>
    </location>
</feature>
<dbReference type="Proteomes" id="UP000634136">
    <property type="component" value="Unassembled WGS sequence"/>
</dbReference>
<keyword evidence="3" id="KW-1185">Reference proteome</keyword>
<dbReference type="EMBL" id="JAAIUW010000009">
    <property type="protein sequence ID" value="KAF7814686.1"/>
    <property type="molecule type" value="Genomic_DNA"/>
</dbReference>
<feature type="region of interest" description="Disordered" evidence="1">
    <location>
        <begin position="49"/>
        <end position="96"/>
    </location>
</feature>
<name>A0A834WD11_9FABA</name>
<proteinExistence type="predicted"/>
<protein>
    <submittedName>
        <fullName evidence="2">Protein RCC2-like protein</fullName>
    </submittedName>
</protein>
<gene>
    <name evidence="2" type="ORF">G2W53_028655</name>
</gene>
<evidence type="ECO:0000256" key="1">
    <source>
        <dbReference type="SAM" id="MobiDB-lite"/>
    </source>
</evidence>
<evidence type="ECO:0000313" key="3">
    <source>
        <dbReference type="Proteomes" id="UP000634136"/>
    </source>
</evidence>
<reference evidence="2" key="1">
    <citation type="submission" date="2020-09" db="EMBL/GenBank/DDBJ databases">
        <title>Genome-Enabled Discovery of Anthraquinone Biosynthesis in Senna tora.</title>
        <authorList>
            <person name="Kang S.-H."/>
            <person name="Pandey R.P."/>
            <person name="Lee C.-M."/>
            <person name="Sim J.-S."/>
            <person name="Jeong J.-T."/>
            <person name="Choi B.-S."/>
            <person name="Jung M."/>
            <person name="Ginzburg D."/>
            <person name="Zhao K."/>
            <person name="Won S.Y."/>
            <person name="Oh T.-J."/>
            <person name="Yu Y."/>
            <person name="Kim N.-H."/>
            <person name="Lee O.R."/>
            <person name="Lee T.-H."/>
            <person name="Bashyal P."/>
            <person name="Kim T.-S."/>
            <person name="Lee W.-H."/>
            <person name="Kawkins C."/>
            <person name="Kim C.-K."/>
            <person name="Kim J.S."/>
            <person name="Ahn B.O."/>
            <person name="Rhee S.Y."/>
            <person name="Sohng J.K."/>
        </authorList>
    </citation>
    <scope>NUCLEOTIDE SEQUENCE</scope>
    <source>
        <tissue evidence="2">Leaf</tissue>
    </source>
</reference>
<organism evidence="2 3">
    <name type="scientific">Senna tora</name>
    <dbReference type="NCBI Taxonomy" id="362788"/>
    <lineage>
        <taxon>Eukaryota</taxon>
        <taxon>Viridiplantae</taxon>
        <taxon>Streptophyta</taxon>
        <taxon>Embryophyta</taxon>
        <taxon>Tracheophyta</taxon>
        <taxon>Spermatophyta</taxon>
        <taxon>Magnoliopsida</taxon>
        <taxon>eudicotyledons</taxon>
        <taxon>Gunneridae</taxon>
        <taxon>Pentapetalae</taxon>
        <taxon>rosids</taxon>
        <taxon>fabids</taxon>
        <taxon>Fabales</taxon>
        <taxon>Fabaceae</taxon>
        <taxon>Caesalpinioideae</taxon>
        <taxon>Cassia clade</taxon>
        <taxon>Senna</taxon>
    </lineage>
</organism>
<evidence type="ECO:0000313" key="2">
    <source>
        <dbReference type="EMBL" id="KAF7814686.1"/>
    </source>
</evidence>